<gene>
    <name evidence="8" type="ORF">ENJ89_02910</name>
</gene>
<keyword evidence="3 6" id="KW-0032">Aminotransferase</keyword>
<dbReference type="InterPro" id="IPR004838">
    <property type="entry name" value="NHTrfase_class1_PyrdxlP-BS"/>
</dbReference>
<evidence type="ECO:0000256" key="3">
    <source>
        <dbReference type="ARBA" id="ARBA00022576"/>
    </source>
</evidence>
<dbReference type="GO" id="GO:0006520">
    <property type="term" value="P:amino acid metabolic process"/>
    <property type="evidence" value="ECO:0007669"/>
    <property type="project" value="InterPro"/>
</dbReference>
<evidence type="ECO:0000256" key="2">
    <source>
        <dbReference type="ARBA" id="ARBA00007441"/>
    </source>
</evidence>
<dbReference type="InterPro" id="IPR050596">
    <property type="entry name" value="AspAT/PAT-like"/>
</dbReference>
<dbReference type="GO" id="GO:0008483">
    <property type="term" value="F:transaminase activity"/>
    <property type="evidence" value="ECO:0007669"/>
    <property type="project" value="UniProtKB-KW"/>
</dbReference>
<dbReference type="EMBL" id="DROD01000200">
    <property type="protein sequence ID" value="HHJ52122.1"/>
    <property type="molecule type" value="Genomic_DNA"/>
</dbReference>
<evidence type="ECO:0000256" key="6">
    <source>
        <dbReference type="RuleBase" id="RU000481"/>
    </source>
</evidence>
<dbReference type="InterPro" id="IPR015422">
    <property type="entry name" value="PyrdxlP-dep_Trfase_small"/>
</dbReference>
<dbReference type="CDD" id="cd00609">
    <property type="entry name" value="AAT_like"/>
    <property type="match status" value="1"/>
</dbReference>
<feature type="non-terminal residue" evidence="8">
    <location>
        <position position="1"/>
    </location>
</feature>
<keyword evidence="4 6" id="KW-0808">Transferase</keyword>
<sequence>DRTRAIMICNPNNPTGYVYSREELEALRQIVLENDLFLLSDEVYREFVYDGQTHTSVMHLKGIEDRTIMLDSVSKRYSACGARIGMLASKNKEVINAALKFGMARLCPPTIEQVATEAGVDTPQSYFDEVIREYTERRDVMVKMLREMPGVVAPNPKGAFYLVVKLPVDDADRFAQWLLTDFDVDNETVMVAPANGFYSTPGLGKEEVRIAYVLNVEDIKKAMNILRLGLKAYPGRTR</sequence>
<keyword evidence="5" id="KW-0663">Pyridoxal phosphate</keyword>
<dbReference type="PROSITE" id="PS00105">
    <property type="entry name" value="AA_TRANSFER_CLASS_1"/>
    <property type="match status" value="1"/>
</dbReference>
<feature type="domain" description="Aminotransferase class I/classII large" evidence="7">
    <location>
        <begin position="2"/>
        <end position="224"/>
    </location>
</feature>
<accession>A0A7V5UE71</accession>
<dbReference type="InterPro" id="IPR015424">
    <property type="entry name" value="PyrdxlP-dep_Trfase"/>
</dbReference>
<organism evidence="8">
    <name type="scientific">Caldithrix abyssi</name>
    <dbReference type="NCBI Taxonomy" id="187145"/>
    <lineage>
        <taxon>Bacteria</taxon>
        <taxon>Pseudomonadati</taxon>
        <taxon>Calditrichota</taxon>
        <taxon>Calditrichia</taxon>
        <taxon>Calditrichales</taxon>
        <taxon>Calditrichaceae</taxon>
        <taxon>Caldithrix</taxon>
    </lineage>
</organism>
<dbReference type="Pfam" id="PF00155">
    <property type="entry name" value="Aminotran_1_2"/>
    <property type="match status" value="1"/>
</dbReference>
<evidence type="ECO:0000256" key="4">
    <source>
        <dbReference type="ARBA" id="ARBA00022679"/>
    </source>
</evidence>
<comment type="caution">
    <text evidence="8">The sequence shown here is derived from an EMBL/GenBank/DDBJ whole genome shotgun (WGS) entry which is preliminary data.</text>
</comment>
<evidence type="ECO:0000313" key="8">
    <source>
        <dbReference type="EMBL" id="HHJ52122.1"/>
    </source>
</evidence>
<dbReference type="InterPro" id="IPR004839">
    <property type="entry name" value="Aminotransferase_I/II_large"/>
</dbReference>
<dbReference type="PANTHER" id="PTHR46383">
    <property type="entry name" value="ASPARTATE AMINOTRANSFERASE"/>
    <property type="match status" value="1"/>
</dbReference>
<dbReference type="AlphaFoldDB" id="A0A7V5UE71"/>
<proteinExistence type="inferred from homology"/>
<evidence type="ECO:0000256" key="1">
    <source>
        <dbReference type="ARBA" id="ARBA00001933"/>
    </source>
</evidence>
<evidence type="ECO:0000256" key="5">
    <source>
        <dbReference type="ARBA" id="ARBA00022898"/>
    </source>
</evidence>
<dbReference type="Proteomes" id="UP000886124">
    <property type="component" value="Unassembled WGS sequence"/>
</dbReference>
<protein>
    <recommendedName>
        <fullName evidence="6">Aminotransferase</fullName>
        <ecNumber evidence="6">2.6.1.-</ecNumber>
    </recommendedName>
</protein>
<evidence type="ECO:0000259" key="7">
    <source>
        <dbReference type="Pfam" id="PF00155"/>
    </source>
</evidence>
<dbReference type="Gene3D" id="3.40.640.10">
    <property type="entry name" value="Type I PLP-dependent aspartate aminotransferase-like (Major domain)"/>
    <property type="match status" value="1"/>
</dbReference>
<dbReference type="Gene3D" id="3.90.1150.10">
    <property type="entry name" value="Aspartate Aminotransferase, domain 1"/>
    <property type="match status" value="1"/>
</dbReference>
<reference evidence="8" key="1">
    <citation type="journal article" date="2020" name="mSystems">
        <title>Genome- and Community-Level Interaction Insights into Carbon Utilization and Element Cycling Functions of Hydrothermarchaeota in Hydrothermal Sediment.</title>
        <authorList>
            <person name="Zhou Z."/>
            <person name="Liu Y."/>
            <person name="Xu W."/>
            <person name="Pan J."/>
            <person name="Luo Z.H."/>
            <person name="Li M."/>
        </authorList>
    </citation>
    <scope>NUCLEOTIDE SEQUENCE [LARGE SCALE GENOMIC DNA]</scope>
    <source>
        <strain evidence="8">HyVt-527</strain>
    </source>
</reference>
<dbReference type="InterPro" id="IPR015421">
    <property type="entry name" value="PyrdxlP-dep_Trfase_major"/>
</dbReference>
<name>A0A7V5UE71_CALAY</name>
<dbReference type="EC" id="2.6.1.-" evidence="6"/>
<dbReference type="GO" id="GO:0030170">
    <property type="term" value="F:pyridoxal phosphate binding"/>
    <property type="evidence" value="ECO:0007669"/>
    <property type="project" value="InterPro"/>
</dbReference>
<comment type="similarity">
    <text evidence="2 6">Belongs to the class-I pyridoxal-phosphate-dependent aminotransferase family.</text>
</comment>
<comment type="cofactor">
    <cofactor evidence="1 6">
        <name>pyridoxal 5'-phosphate</name>
        <dbReference type="ChEBI" id="CHEBI:597326"/>
    </cofactor>
</comment>
<dbReference type="SUPFAM" id="SSF53383">
    <property type="entry name" value="PLP-dependent transferases"/>
    <property type="match status" value="1"/>
</dbReference>